<dbReference type="AlphaFoldDB" id="A0A9D5JV13"/>
<comment type="caution">
    <text evidence="2">The sequence shown here is derived from an EMBL/GenBank/DDBJ whole genome shotgun (WGS) entry which is preliminary data.</text>
</comment>
<sequence>MKDITTIQYSALDKLEILWYIFHPRKEEHGAETTPEMREIRIPVEPDVVVGSRVYPADPAAPTLIFFHGNGEIVADYHELGMLFTRLALNFWAVDYRGYGRSTGVPTCTAMMRDCHVIFQFVQEWLAQQQHSGPVIVMGRSLGSASAIELATSYPEAIDAVIIESGFAYNLPLLRTLGVNVDAFDITEEEGFQNLEQIKHIQQPTLIIHAERDHIIPFSEGRELYDACPATEKTLLKIANASHNNILLYGMSEYISGIKRLADHVLCSQA</sequence>
<feature type="domain" description="Serine aminopeptidase S33" evidence="1">
    <location>
        <begin position="195"/>
        <end position="244"/>
    </location>
</feature>
<evidence type="ECO:0000259" key="1">
    <source>
        <dbReference type="Pfam" id="PF12146"/>
    </source>
</evidence>
<reference evidence="2" key="1">
    <citation type="submission" date="2019-11" db="EMBL/GenBank/DDBJ databases">
        <title>Microbial mats filling the niche in hypersaline microbial mats.</title>
        <authorList>
            <person name="Wong H.L."/>
            <person name="Macleod F.I."/>
            <person name="White R.A. III"/>
            <person name="Burns B.P."/>
        </authorList>
    </citation>
    <scope>NUCLEOTIDE SEQUENCE</scope>
    <source>
        <strain evidence="2">Rbin_158</strain>
    </source>
</reference>
<dbReference type="InterPro" id="IPR022742">
    <property type="entry name" value="Hydrolase_4"/>
</dbReference>
<keyword evidence="2" id="KW-0378">Hydrolase</keyword>
<gene>
    <name evidence="2" type="ORF">GF339_08770</name>
</gene>
<dbReference type="PANTHER" id="PTHR12277:SF81">
    <property type="entry name" value="PROTEIN ABHD13"/>
    <property type="match status" value="1"/>
</dbReference>
<name>A0A9D5JV13_9BACT</name>
<dbReference type="Proteomes" id="UP000649604">
    <property type="component" value="Unassembled WGS sequence"/>
</dbReference>
<protein>
    <submittedName>
        <fullName evidence="2">Alpha/beta fold hydrolase</fullName>
    </submittedName>
</protein>
<accession>A0A9D5JV13</accession>
<dbReference type="SUPFAM" id="SSF53474">
    <property type="entry name" value="alpha/beta-Hydrolases"/>
    <property type="match status" value="1"/>
</dbReference>
<organism evidence="2 3">
    <name type="scientific">candidate division KSB3 bacterium</name>
    <dbReference type="NCBI Taxonomy" id="2044937"/>
    <lineage>
        <taxon>Bacteria</taxon>
        <taxon>candidate division KSB3</taxon>
    </lineage>
</organism>
<dbReference type="GO" id="GO:0016787">
    <property type="term" value="F:hydrolase activity"/>
    <property type="evidence" value="ECO:0007669"/>
    <property type="project" value="UniProtKB-KW"/>
</dbReference>
<proteinExistence type="predicted"/>
<evidence type="ECO:0000313" key="2">
    <source>
        <dbReference type="EMBL" id="MBD3324663.1"/>
    </source>
</evidence>
<dbReference type="PANTHER" id="PTHR12277">
    <property type="entry name" value="ALPHA/BETA HYDROLASE DOMAIN-CONTAINING PROTEIN"/>
    <property type="match status" value="1"/>
</dbReference>
<dbReference type="Pfam" id="PF12146">
    <property type="entry name" value="Hydrolase_4"/>
    <property type="match status" value="2"/>
</dbReference>
<feature type="domain" description="Serine aminopeptidase S33" evidence="1">
    <location>
        <begin position="62"/>
        <end position="165"/>
    </location>
</feature>
<dbReference type="Gene3D" id="3.40.50.1820">
    <property type="entry name" value="alpha/beta hydrolase"/>
    <property type="match status" value="1"/>
</dbReference>
<dbReference type="EMBL" id="WJJP01000274">
    <property type="protein sequence ID" value="MBD3324663.1"/>
    <property type="molecule type" value="Genomic_DNA"/>
</dbReference>
<evidence type="ECO:0000313" key="3">
    <source>
        <dbReference type="Proteomes" id="UP000649604"/>
    </source>
</evidence>
<dbReference type="InterPro" id="IPR029058">
    <property type="entry name" value="AB_hydrolase_fold"/>
</dbReference>